<dbReference type="Pfam" id="PF19842">
    <property type="entry name" value="YqeC"/>
    <property type="match status" value="1"/>
</dbReference>
<dbReference type="Proteomes" id="UP000823895">
    <property type="component" value="Unassembled WGS sequence"/>
</dbReference>
<dbReference type="InterPro" id="IPR036565">
    <property type="entry name" value="Mur-like_cat_sf"/>
</dbReference>
<reference evidence="1" key="2">
    <citation type="submission" date="2021-04" db="EMBL/GenBank/DDBJ databases">
        <authorList>
            <person name="Gilroy R."/>
        </authorList>
    </citation>
    <scope>NUCLEOTIDE SEQUENCE</scope>
    <source>
        <strain evidence="1">CHK165-2605</strain>
    </source>
</reference>
<dbReference type="InterPro" id="IPR017587">
    <property type="entry name" value="YqeC"/>
</dbReference>
<name>A0A9D2P2W3_9FIRM</name>
<accession>A0A9D2P2W3</accession>
<gene>
    <name evidence="1" type="primary">yqeC</name>
    <name evidence="1" type="ORF">H9756_00345</name>
</gene>
<evidence type="ECO:0000313" key="1">
    <source>
        <dbReference type="EMBL" id="HJC42128.1"/>
    </source>
</evidence>
<dbReference type="NCBIfam" id="TIGR03172">
    <property type="entry name" value="selenium cofactor biosynthesis protein YqeC"/>
    <property type="match status" value="1"/>
</dbReference>
<dbReference type="GO" id="GO:0005524">
    <property type="term" value="F:ATP binding"/>
    <property type="evidence" value="ECO:0007669"/>
    <property type="project" value="InterPro"/>
</dbReference>
<dbReference type="EMBL" id="DWWI01000009">
    <property type="protein sequence ID" value="HJC42128.1"/>
    <property type="molecule type" value="Genomic_DNA"/>
</dbReference>
<dbReference type="AlphaFoldDB" id="A0A9D2P2W3"/>
<dbReference type="SUPFAM" id="SSF53623">
    <property type="entry name" value="MurD-like peptide ligases, catalytic domain"/>
    <property type="match status" value="1"/>
</dbReference>
<protein>
    <submittedName>
        <fullName evidence="1">Selenium-dependent hydroxylase accessory protein YqeC</fullName>
    </submittedName>
</protein>
<evidence type="ECO:0000313" key="2">
    <source>
        <dbReference type="Proteomes" id="UP000823895"/>
    </source>
</evidence>
<comment type="caution">
    <text evidence="1">The sequence shown here is derived from an EMBL/GenBank/DDBJ whole genome shotgun (WGS) entry which is preliminary data.</text>
</comment>
<organism evidence="1 2">
    <name type="scientific">Candidatus Mediterraneibacter gallistercoris</name>
    <dbReference type="NCBI Taxonomy" id="2838671"/>
    <lineage>
        <taxon>Bacteria</taxon>
        <taxon>Bacillati</taxon>
        <taxon>Bacillota</taxon>
        <taxon>Clostridia</taxon>
        <taxon>Lachnospirales</taxon>
        <taxon>Lachnospiraceae</taxon>
        <taxon>Mediterraneibacter</taxon>
    </lineage>
</organism>
<proteinExistence type="predicted"/>
<sequence>MIYIYSGDRLHKTDSLRQALKLEKEVLRGQRPVVSVVGAGGKTTTLHRLADEYVRSGVPVLVTTTTHIMKEDREWFLSGFSEEKVEEQLQKSGQVWVGEPAYSGKLGRLSDAALEKLLKRDVPVLIEADGARRLPVKVPAEHEPVILPCTTHVLSVYGLDSVGKKIEDTVFRPELAEILLKKKRTECVTEEDIARLAASDLAGRKGCPGMAVYTVVLNKADDEKLRKTALAICRLLDDRGIRQVIVTGREKF</sequence>
<reference evidence="1" key="1">
    <citation type="journal article" date="2021" name="PeerJ">
        <title>Extensive microbial diversity within the chicken gut microbiome revealed by metagenomics and culture.</title>
        <authorList>
            <person name="Gilroy R."/>
            <person name="Ravi A."/>
            <person name="Getino M."/>
            <person name="Pursley I."/>
            <person name="Horton D.L."/>
            <person name="Alikhan N.F."/>
            <person name="Baker D."/>
            <person name="Gharbi K."/>
            <person name="Hall N."/>
            <person name="Watson M."/>
            <person name="Adriaenssens E.M."/>
            <person name="Foster-Nyarko E."/>
            <person name="Jarju S."/>
            <person name="Secka A."/>
            <person name="Antonio M."/>
            <person name="Oren A."/>
            <person name="Chaudhuri R.R."/>
            <person name="La Ragione R."/>
            <person name="Hildebrand F."/>
            <person name="Pallen M.J."/>
        </authorList>
    </citation>
    <scope>NUCLEOTIDE SEQUENCE</scope>
    <source>
        <strain evidence="1">CHK165-2605</strain>
    </source>
</reference>